<comment type="caution">
    <text evidence="1">The sequence shown here is derived from an EMBL/GenBank/DDBJ whole genome shotgun (WGS) entry which is preliminary data.</text>
</comment>
<evidence type="ECO:0000313" key="2">
    <source>
        <dbReference type="Proteomes" id="UP000638014"/>
    </source>
</evidence>
<reference evidence="1" key="1">
    <citation type="submission" date="2020-09" db="EMBL/GenBank/DDBJ databases">
        <title>A novel bacterium of genus Neiella, isolated from South China Sea.</title>
        <authorList>
            <person name="Huang H."/>
            <person name="Mo K."/>
            <person name="Hu Y."/>
        </authorList>
    </citation>
    <scope>NUCLEOTIDE SEQUENCE</scope>
    <source>
        <strain evidence="1">HB171785</strain>
    </source>
</reference>
<sequence>MAHKVNWCWVFIGEYLHQRLTDKLADEQDSFDFEQAICGMSATLFLKVTPKAAVLSGISGVYLQVPTNGQLHWRAERPKSVTDGQPSQSYGLGEHGFGESYRLAVHARAAWLGINLDELPAIKPPPRASVLAYIEQVRGREWLKRNTALVDRLLGD</sequence>
<protein>
    <submittedName>
        <fullName evidence="1">Uncharacterized protein</fullName>
    </submittedName>
</protein>
<evidence type="ECO:0000313" key="1">
    <source>
        <dbReference type="EMBL" id="MBD1389442.1"/>
    </source>
</evidence>
<organism evidence="1 2">
    <name type="scientific">Neiella litorisoli</name>
    <dbReference type="NCBI Taxonomy" id="2771431"/>
    <lineage>
        <taxon>Bacteria</taxon>
        <taxon>Pseudomonadati</taxon>
        <taxon>Pseudomonadota</taxon>
        <taxon>Gammaproteobacteria</taxon>
        <taxon>Alteromonadales</taxon>
        <taxon>Echinimonadaceae</taxon>
        <taxon>Neiella</taxon>
    </lineage>
</organism>
<gene>
    <name evidence="1" type="ORF">IC617_08385</name>
</gene>
<proteinExistence type="predicted"/>
<accession>A0A8J6QIT0</accession>
<dbReference type="Proteomes" id="UP000638014">
    <property type="component" value="Unassembled WGS sequence"/>
</dbReference>
<name>A0A8J6QIT0_9GAMM</name>
<dbReference type="RefSeq" id="WP_191144549.1">
    <property type="nucleotide sequence ID" value="NZ_JACXAF010000009.1"/>
</dbReference>
<dbReference type="EMBL" id="JACXAF010000009">
    <property type="protein sequence ID" value="MBD1389442.1"/>
    <property type="molecule type" value="Genomic_DNA"/>
</dbReference>
<dbReference type="AlphaFoldDB" id="A0A8J6QIT0"/>
<keyword evidence="2" id="KW-1185">Reference proteome</keyword>